<dbReference type="PANTHER" id="PTHR35279">
    <property type="match status" value="1"/>
</dbReference>
<dbReference type="SUPFAM" id="SSF75005">
    <property type="entry name" value="Arabinanase/levansucrase/invertase"/>
    <property type="match status" value="2"/>
</dbReference>
<gene>
    <name evidence="1" type="ORF">A2777_02810</name>
</gene>
<dbReference type="AlphaFoldDB" id="A0A1F5Z7R6"/>
<dbReference type="Gene3D" id="3.40.50.1820">
    <property type="entry name" value="alpha/beta hydrolase"/>
    <property type="match status" value="1"/>
</dbReference>
<proteinExistence type="predicted"/>
<dbReference type="InterPro" id="IPR003386">
    <property type="entry name" value="LACT/PDAT_acylTrfase"/>
</dbReference>
<name>A0A1F5Z7R6_9BACT</name>
<dbReference type="Pfam" id="PF02450">
    <property type="entry name" value="LCAT"/>
    <property type="match status" value="1"/>
</dbReference>
<accession>A0A1F5Z7R6</accession>
<reference evidence="1 2" key="1">
    <citation type="journal article" date="2016" name="Nat. Commun.">
        <title>Thousands of microbial genomes shed light on interconnected biogeochemical processes in an aquifer system.</title>
        <authorList>
            <person name="Anantharaman K."/>
            <person name="Brown C.T."/>
            <person name="Hug L.A."/>
            <person name="Sharon I."/>
            <person name="Castelle C.J."/>
            <person name="Probst A.J."/>
            <person name="Thomas B.C."/>
            <person name="Singh A."/>
            <person name="Wilkins M.J."/>
            <person name="Karaoz U."/>
            <person name="Brodie E.L."/>
            <person name="Williams K.H."/>
            <person name="Hubbard S.S."/>
            <person name="Banfield J.F."/>
        </authorList>
    </citation>
    <scope>NUCLEOTIDE SEQUENCE [LARGE SCALE GENOMIC DNA]</scope>
</reference>
<dbReference type="Gene3D" id="2.115.10.20">
    <property type="entry name" value="Glycosyl hydrolase domain, family 43"/>
    <property type="match status" value="2"/>
</dbReference>
<evidence type="ECO:0008006" key="3">
    <source>
        <dbReference type="Google" id="ProtNLM"/>
    </source>
</evidence>
<organism evidence="1 2">
    <name type="scientific">Candidatus Gottesmanbacteria bacterium RIFCSPHIGHO2_01_FULL_40_15</name>
    <dbReference type="NCBI Taxonomy" id="1798376"/>
    <lineage>
        <taxon>Bacteria</taxon>
        <taxon>Candidatus Gottesmaniibacteriota</taxon>
    </lineage>
</organism>
<dbReference type="EMBL" id="MFJF01000002">
    <property type="protein sequence ID" value="OGG08354.1"/>
    <property type="molecule type" value="Genomic_DNA"/>
</dbReference>
<dbReference type="Proteomes" id="UP000177354">
    <property type="component" value="Unassembled WGS sequence"/>
</dbReference>
<dbReference type="GO" id="GO:0006629">
    <property type="term" value="P:lipid metabolic process"/>
    <property type="evidence" value="ECO:0007669"/>
    <property type="project" value="InterPro"/>
</dbReference>
<dbReference type="InterPro" id="IPR023296">
    <property type="entry name" value="Glyco_hydro_beta-prop_sf"/>
</dbReference>
<dbReference type="PANTHER" id="PTHR35279:SF1">
    <property type="entry name" value="ARABINANASE_LEVANSUCRASE_INVERTASE"/>
    <property type="match status" value="1"/>
</dbReference>
<dbReference type="InterPro" id="IPR029058">
    <property type="entry name" value="AB_hydrolase_fold"/>
</dbReference>
<protein>
    <recommendedName>
        <fullName evidence="3">DUF676 domain-containing protein</fullName>
    </recommendedName>
</protein>
<dbReference type="SUPFAM" id="SSF53474">
    <property type="entry name" value="alpha/beta-Hydrolases"/>
    <property type="match status" value="1"/>
</dbReference>
<evidence type="ECO:0000313" key="1">
    <source>
        <dbReference type="EMBL" id="OGG08354.1"/>
    </source>
</evidence>
<dbReference type="GO" id="GO:0008374">
    <property type="term" value="F:O-acyltransferase activity"/>
    <property type="evidence" value="ECO:0007669"/>
    <property type="project" value="InterPro"/>
</dbReference>
<sequence>MAPGKILFEDSLYKMWYTGTNANGFQQIGYATSTDGIHWVKHFKNPVLAVGLNNEWDSKVISEASVIKNEDQYLIWYLGYNGFNERYQIGFATSLDGVNWEKYTSNPVLTYSATGWDDRGVAHPMVLKINNIYHMWYSAISFLSIFPRWRIGFATSTDGIHWNKYSKNPILISDQPWEFNKGDGTSGPNVLYDGNLFHMWYHVPGIGYAVSYDGTTWFKYPNNPVLSLGNNFEWDSFFIGGQNVIYDNKEYKMYYAGASEGDNYKIGLAISETLPYISLPTITPSLTPVSSPTTSLSPTPTLNITVIPTYTPTQTPSMTSTPTFSPTPTVPLFSPIVIVPGLGASINWNDLFSCNLSNSNNWESMPFYTAKIYDPIMTILASEIKLVRDKDFYFYTYDWRQPLNKLGDNFKKYINKISQKHLPGTKFRMIGHSLGGLVLRNYVFNNPDHKALTILTAGTPHKGTLDSYPLWENGDTKWIANIPAKTLIKILLLNCKLKLTKSQNNNTFQEIDLNKLNLLTSDREIVQNNVPVIKQLLPVFNFIKKEETTINFIEMFEKNNWIIDHPFPISVGYPYVYSISGINNKTLQYFVVTDASKKDANIGNWIDGKPKKVETVLEGDGTVLRDSSIIPGINHNIEIEGDHLDVIASKKAIKYILAYLKYFNVQIDEAPELLNFSDQQLLSIILEKNGSMVLTDNISESISERNMLVKINPKKGIYKLNILPEETSDSLLFLLLSSREEDINFKTYKLKLKKNSSLQFELTYDDTNFNKIKLKSINY</sequence>
<comment type="caution">
    <text evidence="1">The sequence shown here is derived from an EMBL/GenBank/DDBJ whole genome shotgun (WGS) entry which is preliminary data.</text>
</comment>
<evidence type="ECO:0000313" key="2">
    <source>
        <dbReference type="Proteomes" id="UP000177354"/>
    </source>
</evidence>